<evidence type="ECO:0000313" key="2">
    <source>
        <dbReference type="Proteomes" id="UP000024635"/>
    </source>
</evidence>
<protein>
    <submittedName>
        <fullName evidence="1">Uncharacterized protein</fullName>
    </submittedName>
</protein>
<gene>
    <name evidence="1" type="primary">Acey_s0116.g623</name>
    <name evidence="1" type="ORF">Y032_0116g623</name>
</gene>
<accession>A0A016TCQ2</accession>
<reference evidence="2" key="1">
    <citation type="journal article" date="2015" name="Nat. Genet.">
        <title>The genome and transcriptome of the zoonotic hookworm Ancylostoma ceylanicum identify infection-specific gene families.</title>
        <authorList>
            <person name="Schwarz E.M."/>
            <person name="Hu Y."/>
            <person name="Antoshechkin I."/>
            <person name="Miller M.M."/>
            <person name="Sternberg P.W."/>
            <person name="Aroian R.V."/>
        </authorList>
    </citation>
    <scope>NUCLEOTIDE SEQUENCE</scope>
    <source>
        <strain evidence="2">HY135</strain>
    </source>
</reference>
<keyword evidence="2" id="KW-1185">Reference proteome</keyword>
<organism evidence="1 2">
    <name type="scientific">Ancylostoma ceylanicum</name>
    <dbReference type="NCBI Taxonomy" id="53326"/>
    <lineage>
        <taxon>Eukaryota</taxon>
        <taxon>Metazoa</taxon>
        <taxon>Ecdysozoa</taxon>
        <taxon>Nematoda</taxon>
        <taxon>Chromadorea</taxon>
        <taxon>Rhabditida</taxon>
        <taxon>Rhabditina</taxon>
        <taxon>Rhabditomorpha</taxon>
        <taxon>Strongyloidea</taxon>
        <taxon>Ancylostomatidae</taxon>
        <taxon>Ancylostomatinae</taxon>
        <taxon>Ancylostoma</taxon>
    </lineage>
</organism>
<sequence length="79" mass="8977">MFKDTILQHCYLIECSILRHDSKISPTDVMDTSYDVHRALTATPEEPATHWYIVLPKKTDCATAPSLRDLIEGRGESML</sequence>
<dbReference type="Proteomes" id="UP000024635">
    <property type="component" value="Unassembled WGS sequence"/>
</dbReference>
<dbReference type="AlphaFoldDB" id="A0A016TCQ2"/>
<dbReference type="EMBL" id="JARK01001452">
    <property type="protein sequence ID" value="EYC00423.1"/>
    <property type="molecule type" value="Genomic_DNA"/>
</dbReference>
<evidence type="ECO:0000313" key="1">
    <source>
        <dbReference type="EMBL" id="EYC00423.1"/>
    </source>
</evidence>
<name>A0A016TCQ2_9BILA</name>
<comment type="caution">
    <text evidence="1">The sequence shown here is derived from an EMBL/GenBank/DDBJ whole genome shotgun (WGS) entry which is preliminary data.</text>
</comment>
<proteinExistence type="predicted"/>